<dbReference type="CDD" id="cd06445">
    <property type="entry name" value="ATase"/>
    <property type="match status" value="1"/>
</dbReference>
<dbReference type="InterPro" id="IPR001497">
    <property type="entry name" value="MethylDNA_cys_MeTrfase_AS"/>
</dbReference>
<dbReference type="PANTHER" id="PTHR42942">
    <property type="entry name" value="6-O-METHYLGUANINE DNA METHYLTRANSFERASE"/>
    <property type="match status" value="1"/>
</dbReference>
<dbReference type="InterPro" id="IPR052520">
    <property type="entry name" value="ATL_DNA_repair"/>
</dbReference>
<keyword evidence="2" id="KW-0489">Methyltransferase</keyword>
<keyword evidence="4" id="KW-0227">DNA damage</keyword>
<comment type="catalytic activity">
    <reaction evidence="6">
        <text>a 6-O-methyl-2'-deoxyguanosine in DNA + L-cysteinyl-[protein] = S-methyl-L-cysteinyl-[protein] + a 2'-deoxyguanosine in DNA</text>
        <dbReference type="Rhea" id="RHEA:24000"/>
        <dbReference type="Rhea" id="RHEA-COMP:10131"/>
        <dbReference type="Rhea" id="RHEA-COMP:10132"/>
        <dbReference type="Rhea" id="RHEA-COMP:11367"/>
        <dbReference type="Rhea" id="RHEA-COMP:11368"/>
        <dbReference type="ChEBI" id="CHEBI:29950"/>
        <dbReference type="ChEBI" id="CHEBI:82612"/>
        <dbReference type="ChEBI" id="CHEBI:85445"/>
        <dbReference type="ChEBI" id="CHEBI:85448"/>
        <dbReference type="EC" id="2.1.1.63"/>
    </reaction>
</comment>
<dbReference type="SUPFAM" id="SSF46767">
    <property type="entry name" value="Methylated DNA-protein cysteine methyltransferase, C-terminal domain"/>
    <property type="match status" value="1"/>
</dbReference>
<dbReference type="Proteomes" id="UP000646484">
    <property type="component" value="Unassembled WGS sequence"/>
</dbReference>
<accession>A0ABR7CY46</accession>
<gene>
    <name evidence="8" type="ORF">H8S64_05585</name>
</gene>
<evidence type="ECO:0000313" key="8">
    <source>
        <dbReference type="EMBL" id="MBC5620564.1"/>
    </source>
</evidence>
<evidence type="ECO:0000256" key="5">
    <source>
        <dbReference type="ARBA" id="ARBA00023204"/>
    </source>
</evidence>
<keyword evidence="5" id="KW-0234">DNA repair</keyword>
<dbReference type="NCBIfam" id="TIGR00589">
    <property type="entry name" value="ogt"/>
    <property type="match status" value="1"/>
</dbReference>
<dbReference type="InterPro" id="IPR014048">
    <property type="entry name" value="MethylDNA_cys_MeTrfase_DNA-bd"/>
</dbReference>
<comment type="caution">
    <text evidence="8">The sequence shown here is derived from an EMBL/GenBank/DDBJ whole genome shotgun (WGS) entry which is preliminary data.</text>
</comment>
<reference evidence="8 9" key="1">
    <citation type="submission" date="2020-08" db="EMBL/GenBank/DDBJ databases">
        <title>Genome public.</title>
        <authorList>
            <person name="Liu C."/>
            <person name="Sun Q."/>
        </authorList>
    </citation>
    <scope>NUCLEOTIDE SEQUENCE [LARGE SCALE GENOMIC DNA]</scope>
    <source>
        <strain evidence="8 9">NSJ-56</strain>
    </source>
</reference>
<evidence type="ECO:0000256" key="3">
    <source>
        <dbReference type="ARBA" id="ARBA00022679"/>
    </source>
</evidence>
<dbReference type="InterPro" id="IPR036388">
    <property type="entry name" value="WH-like_DNA-bd_sf"/>
</dbReference>
<feature type="domain" description="Methylated-DNA-[protein]-cysteine S-methyltransferase DNA binding" evidence="7">
    <location>
        <begin position="9"/>
        <end position="86"/>
    </location>
</feature>
<proteinExistence type="predicted"/>
<protein>
    <submittedName>
        <fullName evidence="8">MGMT family protein</fullName>
    </submittedName>
</protein>
<evidence type="ECO:0000256" key="1">
    <source>
        <dbReference type="ARBA" id="ARBA00001286"/>
    </source>
</evidence>
<evidence type="ECO:0000256" key="4">
    <source>
        <dbReference type="ARBA" id="ARBA00022763"/>
    </source>
</evidence>
<dbReference type="Pfam" id="PF01035">
    <property type="entry name" value="DNA_binding_1"/>
    <property type="match status" value="1"/>
</dbReference>
<keyword evidence="9" id="KW-1185">Reference proteome</keyword>
<evidence type="ECO:0000256" key="6">
    <source>
        <dbReference type="ARBA" id="ARBA00049348"/>
    </source>
</evidence>
<dbReference type="Gene3D" id="1.10.10.10">
    <property type="entry name" value="Winged helix-like DNA-binding domain superfamily/Winged helix DNA-binding domain"/>
    <property type="match status" value="1"/>
</dbReference>
<comment type="catalytic activity">
    <reaction evidence="1">
        <text>a 4-O-methyl-thymidine in DNA + L-cysteinyl-[protein] = a thymidine in DNA + S-methyl-L-cysteinyl-[protein]</text>
        <dbReference type="Rhea" id="RHEA:53428"/>
        <dbReference type="Rhea" id="RHEA-COMP:10131"/>
        <dbReference type="Rhea" id="RHEA-COMP:10132"/>
        <dbReference type="Rhea" id="RHEA-COMP:13555"/>
        <dbReference type="Rhea" id="RHEA-COMP:13556"/>
        <dbReference type="ChEBI" id="CHEBI:29950"/>
        <dbReference type="ChEBI" id="CHEBI:82612"/>
        <dbReference type="ChEBI" id="CHEBI:137386"/>
        <dbReference type="ChEBI" id="CHEBI:137387"/>
        <dbReference type="EC" id="2.1.1.63"/>
    </reaction>
</comment>
<keyword evidence="3" id="KW-0808">Transferase</keyword>
<organism evidence="8 9">
    <name type="scientific">Butyricimonas hominis</name>
    <dbReference type="NCBI Taxonomy" id="2763032"/>
    <lineage>
        <taxon>Bacteria</taxon>
        <taxon>Pseudomonadati</taxon>
        <taxon>Bacteroidota</taxon>
        <taxon>Bacteroidia</taxon>
        <taxon>Bacteroidales</taxon>
        <taxon>Odoribacteraceae</taxon>
        <taxon>Butyricimonas</taxon>
    </lineage>
</organism>
<dbReference type="PROSITE" id="PS00374">
    <property type="entry name" value="MGMT"/>
    <property type="match status" value="1"/>
</dbReference>
<evidence type="ECO:0000256" key="2">
    <source>
        <dbReference type="ARBA" id="ARBA00022603"/>
    </source>
</evidence>
<evidence type="ECO:0000259" key="7">
    <source>
        <dbReference type="Pfam" id="PF01035"/>
    </source>
</evidence>
<dbReference type="InterPro" id="IPR036217">
    <property type="entry name" value="MethylDNA_cys_MeTrfase_DNAb"/>
</dbReference>
<sequence>MPDKSTREEFFPEVYEIVKQIPFGKVLTYGGVARLAGRPQYSRMVGQAMFNAPADLHLPCHRVVNHKGGIAPNWPEQKELLIEEGVTFKKNGCVDMKKHRWNTELLLE</sequence>
<dbReference type="EMBL" id="JACOOH010000002">
    <property type="protein sequence ID" value="MBC5620564.1"/>
    <property type="molecule type" value="Genomic_DNA"/>
</dbReference>
<dbReference type="PANTHER" id="PTHR42942:SF1">
    <property type="entry name" value="ALKYLTRANSFERASE-LIKE PROTEIN 1"/>
    <property type="match status" value="1"/>
</dbReference>
<evidence type="ECO:0000313" key="9">
    <source>
        <dbReference type="Proteomes" id="UP000646484"/>
    </source>
</evidence>
<dbReference type="RefSeq" id="WP_099292341.1">
    <property type="nucleotide sequence ID" value="NZ_JACOOH010000002.1"/>
</dbReference>
<name>A0ABR7CY46_9BACT</name>